<reference evidence="2 3" key="1">
    <citation type="submission" date="2019-08" db="EMBL/GenBank/DDBJ databases">
        <title>Draft genome sequences of two oriental melons (Cucumis melo L. var makuwa).</title>
        <authorList>
            <person name="Kwon S.-Y."/>
        </authorList>
    </citation>
    <scope>NUCLEOTIDE SEQUENCE [LARGE SCALE GENOMIC DNA]</scope>
    <source>
        <strain evidence="3">cv. SW 3</strain>
        <tissue evidence="2">Leaf</tissue>
    </source>
</reference>
<dbReference type="AlphaFoldDB" id="A0A5A7SQ10"/>
<feature type="chain" id="PRO_5023071130" evidence="1">
    <location>
        <begin position="21"/>
        <end position="70"/>
    </location>
</feature>
<evidence type="ECO:0000313" key="2">
    <source>
        <dbReference type="EMBL" id="KAA0033272.1"/>
    </source>
</evidence>
<name>A0A5A7SQ10_CUCMM</name>
<protein>
    <submittedName>
        <fullName evidence="2">Uncharacterized protein</fullName>
    </submittedName>
</protein>
<feature type="signal peptide" evidence="1">
    <location>
        <begin position="1"/>
        <end position="20"/>
    </location>
</feature>
<keyword evidence="1" id="KW-0732">Signal</keyword>
<comment type="caution">
    <text evidence="2">The sequence shown here is derived from an EMBL/GenBank/DDBJ whole genome shotgun (WGS) entry which is preliminary data.</text>
</comment>
<organism evidence="2 3">
    <name type="scientific">Cucumis melo var. makuwa</name>
    <name type="common">Oriental melon</name>
    <dbReference type="NCBI Taxonomy" id="1194695"/>
    <lineage>
        <taxon>Eukaryota</taxon>
        <taxon>Viridiplantae</taxon>
        <taxon>Streptophyta</taxon>
        <taxon>Embryophyta</taxon>
        <taxon>Tracheophyta</taxon>
        <taxon>Spermatophyta</taxon>
        <taxon>Magnoliopsida</taxon>
        <taxon>eudicotyledons</taxon>
        <taxon>Gunneridae</taxon>
        <taxon>Pentapetalae</taxon>
        <taxon>rosids</taxon>
        <taxon>fabids</taxon>
        <taxon>Cucurbitales</taxon>
        <taxon>Cucurbitaceae</taxon>
        <taxon>Benincaseae</taxon>
        <taxon>Cucumis</taxon>
    </lineage>
</organism>
<evidence type="ECO:0000256" key="1">
    <source>
        <dbReference type="SAM" id="SignalP"/>
    </source>
</evidence>
<dbReference type="InterPro" id="IPR016095">
    <property type="entry name" value="Ribosomal_uL1_3-a/b-sand"/>
</dbReference>
<proteinExistence type="predicted"/>
<evidence type="ECO:0000313" key="3">
    <source>
        <dbReference type="Proteomes" id="UP000321393"/>
    </source>
</evidence>
<dbReference type="Proteomes" id="UP000321393">
    <property type="component" value="Unassembled WGS sequence"/>
</dbReference>
<dbReference type="Gene3D" id="3.40.50.790">
    <property type="match status" value="1"/>
</dbReference>
<accession>A0A5A7SQ10</accession>
<sequence>MIIVFGWVALLGTGFRNTLLEQDQGGFMEFDKLIASSDMMPKVLRSHLQLNKGELLLFAKDLIAKHVTSI</sequence>
<dbReference type="EMBL" id="SSTE01020899">
    <property type="protein sequence ID" value="KAA0033272.1"/>
    <property type="molecule type" value="Genomic_DNA"/>
</dbReference>
<gene>
    <name evidence="2" type="ORF">E6C27_scaffold845G00720</name>
</gene>